<sequence length="89" mass="9836">MALNDGLIIVDGDKSTWDVLLNARQDGVAIFSPDGKRMAISMARNISIMDLNGIPAPGPNLDFPPVATYSEYPYYPSPVWLCSFQQMTR</sequence>
<accession>A0A0P6X960</accession>
<evidence type="ECO:0000313" key="1">
    <source>
        <dbReference type="EMBL" id="KPL70867.1"/>
    </source>
</evidence>
<organism evidence="1 2">
    <name type="scientific">Leptolinea tardivitalis</name>
    <dbReference type="NCBI Taxonomy" id="229920"/>
    <lineage>
        <taxon>Bacteria</taxon>
        <taxon>Bacillati</taxon>
        <taxon>Chloroflexota</taxon>
        <taxon>Anaerolineae</taxon>
        <taxon>Anaerolineales</taxon>
        <taxon>Anaerolineaceae</taxon>
        <taxon>Leptolinea</taxon>
    </lineage>
</organism>
<gene>
    <name evidence="1" type="ORF">ADM99_13300</name>
</gene>
<protein>
    <submittedName>
        <fullName evidence="1">Uncharacterized protein</fullName>
    </submittedName>
</protein>
<name>A0A0P6X960_9CHLR</name>
<dbReference type="AlphaFoldDB" id="A0A0P6X960"/>
<comment type="caution">
    <text evidence="1">The sequence shown here is derived from an EMBL/GenBank/DDBJ whole genome shotgun (WGS) entry which is preliminary data.</text>
</comment>
<evidence type="ECO:0000313" key="2">
    <source>
        <dbReference type="Proteomes" id="UP000050430"/>
    </source>
</evidence>
<dbReference type="STRING" id="229920.ADM99_13300"/>
<dbReference type="RefSeq" id="WP_062420811.1">
    <property type="nucleotide sequence ID" value="NZ_BBYA01000005.1"/>
</dbReference>
<keyword evidence="2" id="KW-1185">Reference proteome</keyword>
<dbReference type="EMBL" id="LGCK01000013">
    <property type="protein sequence ID" value="KPL70867.1"/>
    <property type="molecule type" value="Genomic_DNA"/>
</dbReference>
<dbReference type="Proteomes" id="UP000050430">
    <property type="component" value="Unassembled WGS sequence"/>
</dbReference>
<reference evidence="1 2" key="1">
    <citation type="submission" date="2015-07" db="EMBL/GenBank/DDBJ databases">
        <title>Genome sequence of Leptolinea tardivitalis DSM 16556.</title>
        <authorList>
            <person name="Hemp J."/>
            <person name="Ward L.M."/>
            <person name="Pace L.A."/>
            <person name="Fischer W.W."/>
        </authorList>
    </citation>
    <scope>NUCLEOTIDE SEQUENCE [LARGE SCALE GENOMIC DNA]</scope>
    <source>
        <strain evidence="1 2">YMTK-2</strain>
    </source>
</reference>
<proteinExistence type="predicted"/>